<evidence type="ECO:0000313" key="2">
    <source>
        <dbReference type="Proteomes" id="UP000182347"/>
    </source>
</evidence>
<dbReference type="AlphaFoldDB" id="A0A1G9QSM1"/>
<dbReference type="GO" id="GO:0042601">
    <property type="term" value="C:endospore-forming forespore"/>
    <property type="evidence" value="ECO:0007669"/>
    <property type="project" value="TreeGrafter"/>
</dbReference>
<keyword evidence="1" id="KW-0167">Capsid protein</keyword>
<protein>
    <submittedName>
        <fullName evidence="1">Spore coat protein YutH</fullName>
    </submittedName>
</protein>
<accession>A0A1G9QSM1</accession>
<evidence type="ECO:0000313" key="1">
    <source>
        <dbReference type="EMBL" id="SDM13840.1"/>
    </source>
</evidence>
<dbReference type="STRING" id="482461.SAMN05216244_1639"/>
<sequence>MLELLSEYIDGFHGSEVTINGMKGYRLEEGCFFIIPKSLSDKRYFEQKSVGEYFFQNGFTHLAIPIVNKQGELFTEFGGQSYVVLYAMPAEERKYTEHGANLASFHQIGRNYPYQPFEAAAYGQWKELWISKLALFDSIYQQQYNERPVSRFQRLFIDTYPYVSGCTENALQYLQEAESEQRFDEGDGGSFTFQRYSNQVQQQTIWQDEIVYDHAARDIAEYIRGVFLQPDSAFSEIEKFLFEYQSIKPLSIFSWRLIYARLLLPIHLFDYIETGISSSDPEITNKGYVELLENQPEYEQKMRTFFADLGLDHKALHIPVLDW</sequence>
<dbReference type="InterPro" id="IPR047175">
    <property type="entry name" value="CotS-like"/>
</dbReference>
<gene>
    <name evidence="1" type="ORF">SAMN05216244_1639</name>
</gene>
<dbReference type="EMBL" id="FNHF01000002">
    <property type="protein sequence ID" value="SDM13840.1"/>
    <property type="molecule type" value="Genomic_DNA"/>
</dbReference>
<reference evidence="2" key="1">
    <citation type="submission" date="2016-10" db="EMBL/GenBank/DDBJ databases">
        <authorList>
            <person name="Varghese N."/>
            <person name="Submissions S."/>
        </authorList>
    </citation>
    <scope>NUCLEOTIDE SEQUENCE [LARGE SCALE GENOMIC DNA]</scope>
    <source>
        <strain evidence="2">CGMCC 1.6199</strain>
    </source>
</reference>
<dbReference type="RefSeq" id="WP_074598374.1">
    <property type="nucleotide sequence ID" value="NZ_FNHF01000002.1"/>
</dbReference>
<keyword evidence="2" id="KW-1185">Reference proteome</keyword>
<proteinExistence type="predicted"/>
<dbReference type="PANTHER" id="PTHR39179:SF2">
    <property type="entry name" value="ENDOSPORE COAT-ASSOCIATED PROTEIN YUTH"/>
    <property type="match status" value="1"/>
</dbReference>
<name>A0A1G9QSM1_9BACI</name>
<keyword evidence="1" id="KW-0946">Virion</keyword>
<dbReference type="OrthoDB" id="2986702at2"/>
<organism evidence="1 2">
    <name type="scientific">Sediminibacillus halophilus</name>
    <dbReference type="NCBI Taxonomy" id="482461"/>
    <lineage>
        <taxon>Bacteria</taxon>
        <taxon>Bacillati</taxon>
        <taxon>Bacillota</taxon>
        <taxon>Bacilli</taxon>
        <taxon>Bacillales</taxon>
        <taxon>Bacillaceae</taxon>
        <taxon>Sediminibacillus</taxon>
    </lineage>
</organism>
<dbReference type="Proteomes" id="UP000182347">
    <property type="component" value="Unassembled WGS sequence"/>
</dbReference>
<dbReference type="PANTHER" id="PTHR39179">
    <property type="entry name" value="SPORE COAT PROTEIN I"/>
    <property type="match status" value="1"/>
</dbReference>
<dbReference type="Gene3D" id="3.90.1200.10">
    <property type="match status" value="1"/>
</dbReference>